<feature type="compositionally biased region" description="Basic and acidic residues" evidence="1">
    <location>
        <begin position="330"/>
        <end position="339"/>
    </location>
</feature>
<dbReference type="AlphaFoldDB" id="A0A8S4FTT9"/>
<feature type="compositionally biased region" description="Basic and acidic residues" evidence="1">
    <location>
        <begin position="249"/>
        <end position="263"/>
    </location>
</feature>
<keyword evidence="3" id="KW-1185">Reference proteome</keyword>
<feature type="compositionally biased region" description="Basic and acidic residues" evidence="1">
    <location>
        <begin position="62"/>
        <end position="78"/>
    </location>
</feature>
<feature type="compositionally biased region" description="Low complexity" evidence="1">
    <location>
        <begin position="169"/>
        <end position="183"/>
    </location>
</feature>
<dbReference type="Proteomes" id="UP000653454">
    <property type="component" value="Unassembled WGS sequence"/>
</dbReference>
<proteinExistence type="predicted"/>
<sequence>MLGVSLKDRIRNEVIRQRTKVTDIAHQVSKLKWQWAGHICRRTDDRWEDGKSEYTYADNTADEDKEKINKNDKESDGVKKKRKKSKVQDTTKVHHTNSTTSGSTTSTANNKPGDNQRGRNCKRTRDLKQAEQVKTLKDQITLSDEESQIFDFKPPTKIQPKTPTKKPETPTSKKTKNTISKNPKPTKKILKDEKKLNNEGSQIYDLDAKHLEQKSPNISKTDTQSDLKEEKRVSILKNKSTSPSDQSQEDLKPIKLGKGKDSKKATLKKLFKELFSSSDDSFMGYKRKKRRSSEALRKSHSSSHHRKQSGHKKHKSNSKKLSKEKKSKYRKDIEKRGRT</sequence>
<feature type="compositionally biased region" description="Basic and acidic residues" evidence="1">
    <location>
        <begin position="223"/>
        <end position="233"/>
    </location>
</feature>
<gene>
    <name evidence="2" type="ORF">PLXY2_LOCUS10245</name>
</gene>
<feature type="compositionally biased region" description="Low complexity" evidence="1">
    <location>
        <begin position="153"/>
        <end position="162"/>
    </location>
</feature>
<reference evidence="2" key="1">
    <citation type="submission" date="2020-11" db="EMBL/GenBank/DDBJ databases">
        <authorList>
            <person name="Whiteford S."/>
        </authorList>
    </citation>
    <scope>NUCLEOTIDE SEQUENCE</scope>
</reference>
<feature type="region of interest" description="Disordered" evidence="1">
    <location>
        <begin position="281"/>
        <end position="339"/>
    </location>
</feature>
<evidence type="ECO:0000313" key="2">
    <source>
        <dbReference type="EMBL" id="CAG9131131.1"/>
    </source>
</evidence>
<feature type="region of interest" description="Disordered" evidence="1">
    <location>
        <begin position="54"/>
        <end position="263"/>
    </location>
</feature>
<feature type="compositionally biased region" description="Basic and acidic residues" evidence="1">
    <location>
        <begin position="123"/>
        <end position="137"/>
    </location>
</feature>
<evidence type="ECO:0000256" key="1">
    <source>
        <dbReference type="SAM" id="MobiDB-lite"/>
    </source>
</evidence>
<dbReference type="EMBL" id="CAJHNJ030000044">
    <property type="protein sequence ID" value="CAG9131131.1"/>
    <property type="molecule type" value="Genomic_DNA"/>
</dbReference>
<protein>
    <submittedName>
        <fullName evidence="2">(diamondback moth) hypothetical protein</fullName>
    </submittedName>
</protein>
<feature type="compositionally biased region" description="Basic residues" evidence="1">
    <location>
        <begin position="298"/>
        <end position="329"/>
    </location>
</feature>
<accession>A0A8S4FTT9</accession>
<comment type="caution">
    <text evidence="2">The sequence shown here is derived from an EMBL/GenBank/DDBJ whole genome shotgun (WGS) entry which is preliminary data.</text>
</comment>
<feature type="compositionally biased region" description="Low complexity" evidence="1">
    <location>
        <begin position="96"/>
        <end position="110"/>
    </location>
</feature>
<name>A0A8S4FTT9_PLUXY</name>
<evidence type="ECO:0000313" key="3">
    <source>
        <dbReference type="Proteomes" id="UP000653454"/>
    </source>
</evidence>
<feature type="compositionally biased region" description="Polar residues" evidence="1">
    <location>
        <begin position="237"/>
        <end position="246"/>
    </location>
</feature>
<organism evidence="2 3">
    <name type="scientific">Plutella xylostella</name>
    <name type="common">Diamondback moth</name>
    <name type="synonym">Plutella maculipennis</name>
    <dbReference type="NCBI Taxonomy" id="51655"/>
    <lineage>
        <taxon>Eukaryota</taxon>
        <taxon>Metazoa</taxon>
        <taxon>Ecdysozoa</taxon>
        <taxon>Arthropoda</taxon>
        <taxon>Hexapoda</taxon>
        <taxon>Insecta</taxon>
        <taxon>Pterygota</taxon>
        <taxon>Neoptera</taxon>
        <taxon>Endopterygota</taxon>
        <taxon>Lepidoptera</taxon>
        <taxon>Glossata</taxon>
        <taxon>Ditrysia</taxon>
        <taxon>Yponomeutoidea</taxon>
        <taxon>Plutellidae</taxon>
        <taxon>Plutella</taxon>
    </lineage>
</organism>